<gene>
    <name evidence="1" type="ORF">AAG570_005886</name>
</gene>
<name>A0ABD0XWF9_9HEMI</name>
<evidence type="ECO:0000313" key="2">
    <source>
        <dbReference type="Proteomes" id="UP001558652"/>
    </source>
</evidence>
<reference evidence="1 2" key="1">
    <citation type="submission" date="2024-07" db="EMBL/GenBank/DDBJ databases">
        <title>Chromosome-level genome assembly of the water stick insect Ranatra chinensis (Heteroptera: Nepidae).</title>
        <authorList>
            <person name="Liu X."/>
        </authorList>
    </citation>
    <scope>NUCLEOTIDE SEQUENCE [LARGE SCALE GENOMIC DNA]</scope>
    <source>
        <strain evidence="1">Cailab_2021Rc</strain>
        <tissue evidence="1">Muscle</tissue>
    </source>
</reference>
<organism evidence="1 2">
    <name type="scientific">Ranatra chinensis</name>
    <dbReference type="NCBI Taxonomy" id="642074"/>
    <lineage>
        <taxon>Eukaryota</taxon>
        <taxon>Metazoa</taxon>
        <taxon>Ecdysozoa</taxon>
        <taxon>Arthropoda</taxon>
        <taxon>Hexapoda</taxon>
        <taxon>Insecta</taxon>
        <taxon>Pterygota</taxon>
        <taxon>Neoptera</taxon>
        <taxon>Paraneoptera</taxon>
        <taxon>Hemiptera</taxon>
        <taxon>Heteroptera</taxon>
        <taxon>Panheteroptera</taxon>
        <taxon>Nepomorpha</taxon>
        <taxon>Nepidae</taxon>
        <taxon>Ranatrinae</taxon>
        <taxon>Ranatra</taxon>
    </lineage>
</organism>
<protein>
    <submittedName>
        <fullName evidence="1">Uncharacterized protein</fullName>
    </submittedName>
</protein>
<sequence length="156" mass="17483">MASERRKMFYQHKKQETTEMGWDFLGVPVVRDYLFSATAPSREAALFGLLARGQLSGRITKRALDQPGVGRVERRLALVLENVRSSYSGGNFSLEEVLVRRGGGFVSELEAWAILYQSVQALQRLFLNALALLLHRLFYLGGGLRGNVTPMFSSDE</sequence>
<proteinExistence type="predicted"/>
<dbReference type="Proteomes" id="UP001558652">
    <property type="component" value="Unassembled WGS sequence"/>
</dbReference>
<dbReference type="AlphaFoldDB" id="A0ABD0XWF9"/>
<accession>A0ABD0XWF9</accession>
<comment type="caution">
    <text evidence="1">The sequence shown here is derived from an EMBL/GenBank/DDBJ whole genome shotgun (WGS) entry which is preliminary data.</text>
</comment>
<dbReference type="EMBL" id="JBFDAA010000019">
    <property type="protein sequence ID" value="KAL1115596.1"/>
    <property type="molecule type" value="Genomic_DNA"/>
</dbReference>
<keyword evidence="2" id="KW-1185">Reference proteome</keyword>
<evidence type="ECO:0000313" key="1">
    <source>
        <dbReference type="EMBL" id="KAL1115596.1"/>
    </source>
</evidence>